<dbReference type="PANTHER" id="PTHR30574:SF1">
    <property type="entry name" value="SULPHUR TRANSPORT DOMAIN-CONTAINING PROTEIN"/>
    <property type="match status" value="1"/>
</dbReference>
<sequence length="151" mass="15717">MLTEVFFHAFIGGGLIGLGAFLLLLFNGRIAGVSGIAYTALATSGSRNHWRWYFIAGLIMGPLLAQPFGFTLPDTIVGAFDTTDSPLNNTLVMLLGGILVGFGTQLGSGCTSGHGICGISRLSSRSILATCIFMLSAFATVTLIKHGFGGI</sequence>
<dbReference type="Proteomes" id="UP000622604">
    <property type="component" value="Unassembled WGS sequence"/>
</dbReference>
<keyword evidence="4" id="KW-0997">Cell inner membrane</keyword>
<comment type="subcellular location">
    <subcellularLocation>
        <location evidence="1">Cell inner membrane</location>
        <topology evidence="1">Multi-pass membrane protein</topology>
    </subcellularLocation>
</comment>
<keyword evidence="2" id="KW-0813">Transport</keyword>
<keyword evidence="5 9" id="KW-0812">Transmembrane</keyword>
<name>A0A8H9I9D7_9ALTE</name>
<organism evidence="10 11">
    <name type="scientific">Paraglaciecola chathamensis</name>
    <dbReference type="NCBI Taxonomy" id="368405"/>
    <lineage>
        <taxon>Bacteria</taxon>
        <taxon>Pseudomonadati</taxon>
        <taxon>Pseudomonadota</taxon>
        <taxon>Gammaproteobacteria</taxon>
        <taxon>Alteromonadales</taxon>
        <taxon>Alteromonadaceae</taxon>
        <taxon>Paraglaciecola</taxon>
    </lineage>
</organism>
<proteinExistence type="inferred from homology"/>
<comment type="caution">
    <text evidence="10">The sequence shown here is derived from an EMBL/GenBank/DDBJ whole genome shotgun (WGS) entry which is preliminary data.</text>
</comment>
<dbReference type="AlphaFoldDB" id="A0A8H9I9D7"/>
<feature type="transmembrane region" description="Helical" evidence="9">
    <location>
        <begin position="90"/>
        <end position="107"/>
    </location>
</feature>
<reference evidence="10" key="1">
    <citation type="journal article" date="2014" name="Int. J. Syst. Evol. Microbiol.">
        <title>Complete genome sequence of Corynebacterium casei LMG S-19264T (=DSM 44701T), isolated from a smear-ripened cheese.</title>
        <authorList>
            <consortium name="US DOE Joint Genome Institute (JGI-PGF)"/>
            <person name="Walter F."/>
            <person name="Albersmeier A."/>
            <person name="Kalinowski J."/>
            <person name="Ruckert C."/>
        </authorList>
    </citation>
    <scope>NUCLEOTIDE SEQUENCE</scope>
    <source>
        <strain evidence="10">KCTC 32337</strain>
    </source>
</reference>
<evidence type="ECO:0000256" key="3">
    <source>
        <dbReference type="ARBA" id="ARBA00022475"/>
    </source>
</evidence>
<dbReference type="InterPro" id="IPR007272">
    <property type="entry name" value="Sulf_transp_TsuA/YedE"/>
</dbReference>
<reference evidence="10" key="2">
    <citation type="submission" date="2020-09" db="EMBL/GenBank/DDBJ databases">
        <authorList>
            <person name="Sun Q."/>
            <person name="Kim S."/>
        </authorList>
    </citation>
    <scope>NUCLEOTIDE SEQUENCE</scope>
    <source>
        <strain evidence="10">KCTC 32337</strain>
    </source>
</reference>
<evidence type="ECO:0000313" key="10">
    <source>
        <dbReference type="EMBL" id="GGZ62403.1"/>
    </source>
</evidence>
<keyword evidence="3" id="KW-1003">Cell membrane</keyword>
<accession>A0A8H9I9D7</accession>
<dbReference type="GO" id="GO:0005886">
    <property type="term" value="C:plasma membrane"/>
    <property type="evidence" value="ECO:0007669"/>
    <property type="project" value="UniProtKB-SubCell"/>
</dbReference>
<comment type="similarity">
    <text evidence="8">Belongs to the TsuA/YedE (TC 9.B.102) family.</text>
</comment>
<gene>
    <name evidence="10" type="ORF">GCM10011274_20460</name>
</gene>
<evidence type="ECO:0000256" key="8">
    <source>
        <dbReference type="ARBA" id="ARBA00035655"/>
    </source>
</evidence>
<evidence type="ECO:0000256" key="7">
    <source>
        <dbReference type="ARBA" id="ARBA00023136"/>
    </source>
</evidence>
<keyword evidence="7 9" id="KW-0472">Membrane</keyword>
<evidence type="ECO:0000256" key="6">
    <source>
        <dbReference type="ARBA" id="ARBA00022989"/>
    </source>
</evidence>
<dbReference type="PANTHER" id="PTHR30574">
    <property type="entry name" value="INNER MEMBRANE PROTEIN YEDE"/>
    <property type="match status" value="1"/>
</dbReference>
<evidence type="ECO:0000256" key="4">
    <source>
        <dbReference type="ARBA" id="ARBA00022519"/>
    </source>
</evidence>
<evidence type="ECO:0000256" key="1">
    <source>
        <dbReference type="ARBA" id="ARBA00004429"/>
    </source>
</evidence>
<keyword evidence="6 9" id="KW-1133">Transmembrane helix</keyword>
<evidence type="ECO:0000313" key="11">
    <source>
        <dbReference type="Proteomes" id="UP000622604"/>
    </source>
</evidence>
<evidence type="ECO:0000256" key="2">
    <source>
        <dbReference type="ARBA" id="ARBA00022448"/>
    </source>
</evidence>
<dbReference type="EMBL" id="BMZC01000005">
    <property type="protein sequence ID" value="GGZ62403.1"/>
    <property type="molecule type" value="Genomic_DNA"/>
</dbReference>
<dbReference type="Pfam" id="PF04143">
    <property type="entry name" value="Sulf_transp"/>
    <property type="match status" value="1"/>
</dbReference>
<evidence type="ECO:0000256" key="9">
    <source>
        <dbReference type="SAM" id="Phobius"/>
    </source>
</evidence>
<feature type="transmembrane region" description="Helical" evidence="9">
    <location>
        <begin position="52"/>
        <end position="70"/>
    </location>
</feature>
<evidence type="ECO:0000256" key="5">
    <source>
        <dbReference type="ARBA" id="ARBA00022692"/>
    </source>
</evidence>
<feature type="transmembrane region" description="Helical" evidence="9">
    <location>
        <begin position="127"/>
        <end position="148"/>
    </location>
</feature>
<feature type="transmembrane region" description="Helical" evidence="9">
    <location>
        <begin position="6"/>
        <end position="26"/>
    </location>
</feature>
<protein>
    <submittedName>
        <fullName evidence="10">Membrane protein</fullName>
    </submittedName>
</protein>
<dbReference type="RefSeq" id="WP_191865935.1">
    <property type="nucleotide sequence ID" value="NZ_BMZC01000005.1"/>
</dbReference>